<dbReference type="AlphaFoldDB" id="A0A2P5D168"/>
<dbReference type="STRING" id="63057.A0A2P5D168"/>
<dbReference type="PANTHER" id="PTHR11782:SF3">
    <property type="entry name" value="APYRASE 6-RELATED"/>
    <property type="match status" value="1"/>
</dbReference>
<comment type="caution">
    <text evidence="5">The sequence shown here is derived from an EMBL/GenBank/DDBJ whole genome shotgun (WGS) entry which is preliminary data.</text>
</comment>
<dbReference type="Pfam" id="PF01150">
    <property type="entry name" value="GDA1_CD39"/>
    <property type="match status" value="1"/>
</dbReference>
<sequence>MRRSNAPKPVDSGVSTDTMDPIKLPMRPATRSNLFARVPKHGTRSNFLILASIAVAFALLLLCYLFVHVRSSKSFGKRRYGIVIDGGSTGSRIHVFGFDVEGQDPVFDFGNGGSVSMRVNPGLSAYSDDPEAAGGSLRELLEFGKGRVPRELWRETEIRLMATAGLRLLDPAVQDRILGSCRRTLRESGFKFRDEWASVITGMAIGLFFGGLMTKY</sequence>
<gene>
    <name evidence="5" type="ORF">TorRG33x02_265790</name>
</gene>
<evidence type="ECO:0000313" key="5">
    <source>
        <dbReference type="EMBL" id="PON67051.1"/>
    </source>
</evidence>
<feature type="transmembrane region" description="Helical" evidence="4">
    <location>
        <begin position="196"/>
        <end position="214"/>
    </location>
</feature>
<dbReference type="GO" id="GO:0009134">
    <property type="term" value="P:nucleoside diphosphate catabolic process"/>
    <property type="evidence" value="ECO:0007669"/>
    <property type="project" value="TreeGrafter"/>
</dbReference>
<dbReference type="GO" id="GO:0016020">
    <property type="term" value="C:membrane"/>
    <property type="evidence" value="ECO:0007669"/>
    <property type="project" value="TreeGrafter"/>
</dbReference>
<keyword evidence="4" id="KW-0472">Membrane</keyword>
<dbReference type="EMBL" id="JXTC01000307">
    <property type="protein sequence ID" value="PON67051.1"/>
    <property type="molecule type" value="Genomic_DNA"/>
</dbReference>
<evidence type="ECO:0000256" key="4">
    <source>
        <dbReference type="SAM" id="Phobius"/>
    </source>
</evidence>
<reference evidence="6" key="1">
    <citation type="submission" date="2016-06" db="EMBL/GenBank/DDBJ databases">
        <title>Parallel loss of symbiosis genes in relatives of nitrogen-fixing non-legume Parasponia.</title>
        <authorList>
            <person name="Van Velzen R."/>
            <person name="Holmer R."/>
            <person name="Bu F."/>
            <person name="Rutten L."/>
            <person name="Van Zeijl A."/>
            <person name="Liu W."/>
            <person name="Santuari L."/>
            <person name="Cao Q."/>
            <person name="Sharma T."/>
            <person name="Shen D."/>
            <person name="Roswanjaya Y."/>
            <person name="Wardhani T."/>
            <person name="Kalhor M.S."/>
            <person name="Jansen J."/>
            <person name="Van den Hoogen J."/>
            <person name="Gungor B."/>
            <person name="Hartog M."/>
            <person name="Hontelez J."/>
            <person name="Verver J."/>
            <person name="Yang W.-C."/>
            <person name="Schijlen E."/>
            <person name="Repin R."/>
            <person name="Schilthuizen M."/>
            <person name="Schranz E."/>
            <person name="Heidstra R."/>
            <person name="Miyata K."/>
            <person name="Fedorova E."/>
            <person name="Kohlen W."/>
            <person name="Bisseling T."/>
            <person name="Smit S."/>
            <person name="Geurts R."/>
        </authorList>
    </citation>
    <scope>NUCLEOTIDE SEQUENCE [LARGE SCALE GENOMIC DNA]</scope>
    <source>
        <strain evidence="6">cv. RG33-2</strain>
    </source>
</reference>
<keyword evidence="4" id="KW-1133">Transmembrane helix</keyword>
<evidence type="ECO:0000256" key="2">
    <source>
        <dbReference type="ARBA" id="ARBA00022801"/>
    </source>
</evidence>
<keyword evidence="2" id="KW-0378">Hydrolase</keyword>
<evidence type="ECO:0000313" key="6">
    <source>
        <dbReference type="Proteomes" id="UP000237000"/>
    </source>
</evidence>
<organism evidence="5 6">
    <name type="scientific">Trema orientale</name>
    <name type="common">Charcoal tree</name>
    <name type="synonym">Celtis orientalis</name>
    <dbReference type="NCBI Taxonomy" id="63057"/>
    <lineage>
        <taxon>Eukaryota</taxon>
        <taxon>Viridiplantae</taxon>
        <taxon>Streptophyta</taxon>
        <taxon>Embryophyta</taxon>
        <taxon>Tracheophyta</taxon>
        <taxon>Spermatophyta</taxon>
        <taxon>Magnoliopsida</taxon>
        <taxon>eudicotyledons</taxon>
        <taxon>Gunneridae</taxon>
        <taxon>Pentapetalae</taxon>
        <taxon>rosids</taxon>
        <taxon>fabids</taxon>
        <taxon>Rosales</taxon>
        <taxon>Cannabaceae</taxon>
        <taxon>Trema</taxon>
    </lineage>
</organism>
<dbReference type="InterPro" id="IPR000407">
    <property type="entry name" value="GDA1_CD39_NTPase"/>
</dbReference>
<feature type="region of interest" description="Disordered" evidence="3">
    <location>
        <begin position="1"/>
        <end position="22"/>
    </location>
</feature>
<dbReference type="PANTHER" id="PTHR11782">
    <property type="entry name" value="ADENOSINE/GUANOSINE DIPHOSPHATASE"/>
    <property type="match status" value="1"/>
</dbReference>
<keyword evidence="6" id="KW-1185">Reference proteome</keyword>
<evidence type="ECO:0000256" key="1">
    <source>
        <dbReference type="ARBA" id="ARBA00009283"/>
    </source>
</evidence>
<comment type="similarity">
    <text evidence="1">Belongs to the GDA1/CD39 NTPase family.</text>
</comment>
<accession>A0A2P5D168</accession>
<proteinExistence type="inferred from homology"/>
<evidence type="ECO:0000256" key="3">
    <source>
        <dbReference type="SAM" id="MobiDB-lite"/>
    </source>
</evidence>
<dbReference type="InParanoid" id="A0A2P5D168"/>
<protein>
    <submittedName>
        <fullName evidence="5">Nucleoside phosphatase</fullName>
    </submittedName>
</protein>
<name>A0A2P5D168_TREOI</name>
<feature type="transmembrane region" description="Helical" evidence="4">
    <location>
        <begin position="47"/>
        <end position="69"/>
    </location>
</feature>
<keyword evidence="4" id="KW-0812">Transmembrane</keyword>
<dbReference type="Gene3D" id="3.30.420.40">
    <property type="match status" value="1"/>
</dbReference>
<dbReference type="Proteomes" id="UP000237000">
    <property type="component" value="Unassembled WGS sequence"/>
</dbReference>
<dbReference type="GO" id="GO:0017110">
    <property type="term" value="F:nucleoside diphosphate phosphatase activity"/>
    <property type="evidence" value="ECO:0007669"/>
    <property type="project" value="TreeGrafter"/>
</dbReference>
<dbReference type="OrthoDB" id="6372431at2759"/>